<dbReference type="PANTHER" id="PTHR22930">
    <property type="match status" value="1"/>
</dbReference>
<dbReference type="EMBL" id="CAQQ02196471">
    <property type="status" value="NOT_ANNOTATED_CDS"/>
    <property type="molecule type" value="Genomic_DNA"/>
</dbReference>
<proteinExistence type="inferred from homology"/>
<protein>
    <recommendedName>
        <fullName evidence="12">DDE Tnp4 domain-containing protein</fullName>
    </recommendedName>
</protein>
<dbReference type="EnsemblMetazoa" id="MESCA002119-RA">
    <property type="protein sequence ID" value="MESCA002119-PA"/>
    <property type="gene ID" value="MESCA002119"/>
</dbReference>
<evidence type="ECO:0000256" key="7">
    <source>
        <dbReference type="ARBA" id="ARBA00023242"/>
    </source>
</evidence>
<dbReference type="OMA" id="PHSTVHC"/>
<dbReference type="InterPro" id="IPR027806">
    <property type="entry name" value="HARBI1_dom"/>
</dbReference>
<evidence type="ECO:0000256" key="3">
    <source>
        <dbReference type="ARBA" id="ARBA00006958"/>
    </source>
</evidence>
<keyword evidence="6" id="KW-0378">Hydrolase</keyword>
<dbReference type="GO" id="GO:0004518">
    <property type="term" value="F:nuclease activity"/>
    <property type="evidence" value="ECO:0007669"/>
    <property type="project" value="UniProtKB-KW"/>
</dbReference>
<evidence type="ECO:0000313" key="11">
    <source>
        <dbReference type="Proteomes" id="UP000015102"/>
    </source>
</evidence>
<comment type="similarity">
    <text evidence="3">Belongs to the HARBI1 family.</text>
</comment>
<evidence type="ECO:0000256" key="6">
    <source>
        <dbReference type="ARBA" id="ARBA00022801"/>
    </source>
</evidence>
<dbReference type="InterPro" id="IPR058353">
    <property type="entry name" value="DUF8040"/>
</dbReference>
<evidence type="ECO:0000259" key="8">
    <source>
        <dbReference type="Pfam" id="PF13359"/>
    </source>
</evidence>
<keyword evidence="4" id="KW-0540">Nuclease</keyword>
<comment type="cofactor">
    <cofactor evidence="1">
        <name>a divalent metal cation</name>
        <dbReference type="ChEBI" id="CHEBI:60240"/>
    </cofactor>
</comment>
<dbReference type="GO" id="GO:0016787">
    <property type="term" value="F:hydrolase activity"/>
    <property type="evidence" value="ECO:0007669"/>
    <property type="project" value="UniProtKB-KW"/>
</dbReference>
<dbReference type="PANTHER" id="PTHR22930:SF85">
    <property type="entry name" value="GH03217P-RELATED"/>
    <property type="match status" value="1"/>
</dbReference>
<dbReference type="GO" id="GO:0005634">
    <property type="term" value="C:nucleus"/>
    <property type="evidence" value="ECO:0007669"/>
    <property type="project" value="UniProtKB-SubCell"/>
</dbReference>
<feature type="domain" description="DUF8040" evidence="9">
    <location>
        <begin position="32"/>
        <end position="115"/>
    </location>
</feature>
<dbReference type="Pfam" id="PF13359">
    <property type="entry name" value="DDE_Tnp_4"/>
    <property type="match status" value="1"/>
</dbReference>
<reference evidence="10" key="2">
    <citation type="submission" date="2015-06" db="UniProtKB">
        <authorList>
            <consortium name="EnsemblMetazoa"/>
        </authorList>
    </citation>
    <scope>IDENTIFICATION</scope>
</reference>
<evidence type="ECO:0008006" key="12">
    <source>
        <dbReference type="Google" id="ProtNLM"/>
    </source>
</evidence>
<keyword evidence="11" id="KW-1185">Reference proteome</keyword>
<keyword evidence="7" id="KW-0539">Nucleus</keyword>
<sequence length="229" mass="26495">MDETFLDILALPSPHNLIRERSLYCAFGGNTKIITRILEGDNDVCKKNIRIGIPTFRKLVHILPEKHHGWNKCIDVICYLYWLAETCSYRTVSNVLEISRHTVKTIIHRVLDEILALREIISHGNEVDYEGLGNMFCRRAKTNVFKKCIGAIDGTHIRIRCPKNRHDEYYNYKHFYSIQAQVVSSSQLLFTDVFVGYPGSVHDSRVFRNSPLYRRGNYPPEGYFILGDG</sequence>
<organism evidence="10 11">
    <name type="scientific">Megaselia scalaris</name>
    <name type="common">Humpbacked fly</name>
    <name type="synonym">Phora scalaris</name>
    <dbReference type="NCBI Taxonomy" id="36166"/>
    <lineage>
        <taxon>Eukaryota</taxon>
        <taxon>Metazoa</taxon>
        <taxon>Ecdysozoa</taxon>
        <taxon>Arthropoda</taxon>
        <taxon>Hexapoda</taxon>
        <taxon>Insecta</taxon>
        <taxon>Pterygota</taxon>
        <taxon>Neoptera</taxon>
        <taxon>Endopterygota</taxon>
        <taxon>Diptera</taxon>
        <taxon>Brachycera</taxon>
        <taxon>Muscomorpha</taxon>
        <taxon>Platypezoidea</taxon>
        <taxon>Phoridae</taxon>
        <taxon>Megaseliini</taxon>
        <taxon>Megaselia</taxon>
    </lineage>
</organism>
<dbReference type="Proteomes" id="UP000015102">
    <property type="component" value="Unassembled WGS sequence"/>
</dbReference>
<accession>T1GFH7</accession>
<dbReference type="InterPro" id="IPR045249">
    <property type="entry name" value="HARBI1-like"/>
</dbReference>
<evidence type="ECO:0000256" key="5">
    <source>
        <dbReference type="ARBA" id="ARBA00022723"/>
    </source>
</evidence>
<dbReference type="STRING" id="36166.T1GFH7"/>
<dbReference type="Pfam" id="PF26138">
    <property type="entry name" value="DUF8040"/>
    <property type="match status" value="1"/>
</dbReference>
<dbReference type="AlphaFoldDB" id="T1GFH7"/>
<dbReference type="HOGENOM" id="CLU_085588_0_0_1"/>
<comment type="subcellular location">
    <subcellularLocation>
        <location evidence="2">Nucleus</location>
    </subcellularLocation>
</comment>
<reference evidence="11" key="1">
    <citation type="submission" date="2013-02" db="EMBL/GenBank/DDBJ databases">
        <authorList>
            <person name="Hughes D."/>
        </authorList>
    </citation>
    <scope>NUCLEOTIDE SEQUENCE</scope>
    <source>
        <strain>Durham</strain>
        <strain evidence="11">NC isolate 2 -- Noor lab</strain>
    </source>
</reference>
<evidence type="ECO:0000256" key="2">
    <source>
        <dbReference type="ARBA" id="ARBA00004123"/>
    </source>
</evidence>
<keyword evidence="5" id="KW-0479">Metal-binding</keyword>
<feature type="domain" description="DDE Tnp4" evidence="8">
    <location>
        <begin position="152"/>
        <end position="228"/>
    </location>
</feature>
<name>T1GFH7_MEGSC</name>
<evidence type="ECO:0000313" key="10">
    <source>
        <dbReference type="EnsemblMetazoa" id="MESCA002119-PA"/>
    </source>
</evidence>
<dbReference type="GO" id="GO:0046872">
    <property type="term" value="F:metal ion binding"/>
    <property type="evidence" value="ECO:0007669"/>
    <property type="project" value="UniProtKB-KW"/>
</dbReference>
<evidence type="ECO:0000256" key="4">
    <source>
        <dbReference type="ARBA" id="ARBA00022722"/>
    </source>
</evidence>
<evidence type="ECO:0000256" key="1">
    <source>
        <dbReference type="ARBA" id="ARBA00001968"/>
    </source>
</evidence>
<evidence type="ECO:0000259" key="9">
    <source>
        <dbReference type="Pfam" id="PF26138"/>
    </source>
</evidence>